<name>A0A453P1X0_AEGTS</name>
<dbReference type="Gramene" id="AET6Gv20574200.5">
    <property type="protein sequence ID" value="AET6Gv20574200.5"/>
    <property type="gene ID" value="AET6Gv20574200"/>
</dbReference>
<dbReference type="EnsemblPlants" id="AET6Gv20574200.5">
    <property type="protein sequence ID" value="AET6Gv20574200.5"/>
    <property type="gene ID" value="AET6Gv20574200"/>
</dbReference>
<reference evidence="3" key="2">
    <citation type="journal article" date="2017" name="Nat. Plants">
        <title>The Aegilops tauschii genome reveals multiple impacts of transposons.</title>
        <authorList>
            <person name="Zhao G."/>
            <person name="Zou C."/>
            <person name="Li K."/>
            <person name="Wang K."/>
            <person name="Li T."/>
            <person name="Gao L."/>
            <person name="Zhang X."/>
            <person name="Wang H."/>
            <person name="Yang Z."/>
            <person name="Liu X."/>
            <person name="Jiang W."/>
            <person name="Mao L."/>
            <person name="Kong X."/>
            <person name="Jiao Y."/>
            <person name="Jia J."/>
        </authorList>
    </citation>
    <scope>NUCLEOTIDE SEQUENCE [LARGE SCALE GENOMIC DNA]</scope>
    <source>
        <strain evidence="3">cv. AL8/78</strain>
    </source>
</reference>
<dbReference type="AlphaFoldDB" id="A0A453P1X0"/>
<proteinExistence type="predicted"/>
<organism evidence="2 3">
    <name type="scientific">Aegilops tauschii subsp. strangulata</name>
    <name type="common">Goatgrass</name>
    <dbReference type="NCBI Taxonomy" id="200361"/>
    <lineage>
        <taxon>Eukaryota</taxon>
        <taxon>Viridiplantae</taxon>
        <taxon>Streptophyta</taxon>
        <taxon>Embryophyta</taxon>
        <taxon>Tracheophyta</taxon>
        <taxon>Spermatophyta</taxon>
        <taxon>Magnoliopsida</taxon>
        <taxon>Liliopsida</taxon>
        <taxon>Poales</taxon>
        <taxon>Poaceae</taxon>
        <taxon>BOP clade</taxon>
        <taxon>Pooideae</taxon>
        <taxon>Triticodae</taxon>
        <taxon>Triticeae</taxon>
        <taxon>Triticinae</taxon>
        <taxon>Aegilops</taxon>
    </lineage>
</organism>
<feature type="region of interest" description="Disordered" evidence="1">
    <location>
        <begin position="1"/>
        <end position="23"/>
    </location>
</feature>
<evidence type="ECO:0000313" key="2">
    <source>
        <dbReference type="EnsemblPlants" id="AET6Gv20574200.5"/>
    </source>
</evidence>
<reference evidence="3" key="1">
    <citation type="journal article" date="2014" name="Science">
        <title>Ancient hybridizations among the ancestral genomes of bread wheat.</title>
        <authorList>
            <consortium name="International Wheat Genome Sequencing Consortium,"/>
            <person name="Marcussen T."/>
            <person name="Sandve S.R."/>
            <person name="Heier L."/>
            <person name="Spannagl M."/>
            <person name="Pfeifer M."/>
            <person name="Jakobsen K.S."/>
            <person name="Wulff B.B."/>
            <person name="Steuernagel B."/>
            <person name="Mayer K.F."/>
            <person name="Olsen O.A."/>
        </authorList>
    </citation>
    <scope>NUCLEOTIDE SEQUENCE [LARGE SCALE GENOMIC DNA]</scope>
    <source>
        <strain evidence="3">cv. AL8/78</strain>
    </source>
</reference>
<accession>A0A453P1X0</accession>
<dbReference type="Proteomes" id="UP000015105">
    <property type="component" value="Chromosome 6D"/>
</dbReference>
<evidence type="ECO:0000313" key="3">
    <source>
        <dbReference type="Proteomes" id="UP000015105"/>
    </source>
</evidence>
<protein>
    <submittedName>
        <fullName evidence="2">Uncharacterized protein</fullName>
    </submittedName>
</protein>
<reference evidence="2" key="5">
    <citation type="journal article" date="2021" name="G3 (Bethesda)">
        <title>Aegilops tauschii genome assembly Aet v5.0 features greater sequence contiguity and improved annotation.</title>
        <authorList>
            <person name="Wang L."/>
            <person name="Zhu T."/>
            <person name="Rodriguez J.C."/>
            <person name="Deal K.R."/>
            <person name="Dubcovsky J."/>
            <person name="McGuire P.E."/>
            <person name="Lux T."/>
            <person name="Spannagl M."/>
            <person name="Mayer K.F.X."/>
            <person name="Baldrich P."/>
            <person name="Meyers B.C."/>
            <person name="Huo N."/>
            <person name="Gu Y.Q."/>
            <person name="Zhou H."/>
            <person name="Devos K.M."/>
            <person name="Bennetzen J.L."/>
            <person name="Unver T."/>
            <person name="Budak H."/>
            <person name="Gulick P.J."/>
            <person name="Galiba G."/>
            <person name="Kalapos B."/>
            <person name="Nelson D.R."/>
            <person name="Li P."/>
            <person name="You F.M."/>
            <person name="Luo M.C."/>
            <person name="Dvorak J."/>
        </authorList>
    </citation>
    <scope>NUCLEOTIDE SEQUENCE [LARGE SCALE GENOMIC DNA]</scope>
    <source>
        <strain evidence="2">cv. AL8/78</strain>
    </source>
</reference>
<keyword evidence="3" id="KW-1185">Reference proteome</keyword>
<evidence type="ECO:0000256" key="1">
    <source>
        <dbReference type="SAM" id="MobiDB-lite"/>
    </source>
</evidence>
<sequence length="70" mass="7828">AEGRHGLTGQSPESPIAPVSCSPALTPPALRSLRWSLQRSIGSLQSPRRSFPYLHRRPALPVRRLVDFWL</sequence>
<reference evidence="2" key="4">
    <citation type="submission" date="2019-03" db="UniProtKB">
        <authorList>
            <consortium name="EnsemblPlants"/>
        </authorList>
    </citation>
    <scope>IDENTIFICATION</scope>
</reference>
<reference evidence="2" key="3">
    <citation type="journal article" date="2017" name="Nature">
        <title>Genome sequence of the progenitor of the wheat D genome Aegilops tauschii.</title>
        <authorList>
            <person name="Luo M.C."/>
            <person name="Gu Y.Q."/>
            <person name="Puiu D."/>
            <person name="Wang H."/>
            <person name="Twardziok S.O."/>
            <person name="Deal K.R."/>
            <person name="Huo N."/>
            <person name="Zhu T."/>
            <person name="Wang L."/>
            <person name="Wang Y."/>
            <person name="McGuire P.E."/>
            <person name="Liu S."/>
            <person name="Long H."/>
            <person name="Ramasamy R.K."/>
            <person name="Rodriguez J.C."/>
            <person name="Van S.L."/>
            <person name="Yuan L."/>
            <person name="Wang Z."/>
            <person name="Xia Z."/>
            <person name="Xiao L."/>
            <person name="Anderson O.D."/>
            <person name="Ouyang S."/>
            <person name="Liang Y."/>
            <person name="Zimin A.V."/>
            <person name="Pertea G."/>
            <person name="Qi P."/>
            <person name="Bennetzen J.L."/>
            <person name="Dai X."/>
            <person name="Dawson M.W."/>
            <person name="Muller H.G."/>
            <person name="Kugler K."/>
            <person name="Rivarola-Duarte L."/>
            <person name="Spannagl M."/>
            <person name="Mayer K.F.X."/>
            <person name="Lu F.H."/>
            <person name="Bevan M.W."/>
            <person name="Leroy P."/>
            <person name="Li P."/>
            <person name="You F.M."/>
            <person name="Sun Q."/>
            <person name="Liu Z."/>
            <person name="Lyons E."/>
            <person name="Wicker T."/>
            <person name="Salzberg S.L."/>
            <person name="Devos K.M."/>
            <person name="Dvorak J."/>
        </authorList>
    </citation>
    <scope>NUCLEOTIDE SEQUENCE [LARGE SCALE GENOMIC DNA]</scope>
    <source>
        <strain evidence="2">cv. AL8/78</strain>
    </source>
</reference>